<feature type="domain" description="RNase H type-1" evidence="1">
    <location>
        <begin position="1"/>
        <end position="126"/>
    </location>
</feature>
<dbReference type="GO" id="GO:0004523">
    <property type="term" value="F:RNA-DNA hybrid ribonuclease activity"/>
    <property type="evidence" value="ECO:0007669"/>
    <property type="project" value="InterPro"/>
</dbReference>
<dbReference type="InterPro" id="IPR012337">
    <property type="entry name" value="RNaseH-like_sf"/>
</dbReference>
<proteinExistence type="predicted"/>
<dbReference type="InterPro" id="IPR002156">
    <property type="entry name" value="RNaseH_domain"/>
</dbReference>
<dbReference type="AlphaFoldDB" id="A0A2P4R4R1"/>
<evidence type="ECO:0000313" key="2">
    <source>
        <dbReference type="EMBL" id="POH36175.1"/>
    </source>
</evidence>
<sequence length="139" mass="16247">MIKLYTDAGLNTNLNLGVVAYVIRINDNIYKEALVHNNPDNHYLEFLALKLALKKIIEENWNNEIILIHSDSQIVIDSIDKQYSKHYQPILDDILTELTSFPSYFAKHIADKDNREAHSLVHQKMLNIRRHVDMMINSF</sequence>
<dbReference type="Gene3D" id="3.30.420.10">
    <property type="entry name" value="Ribonuclease H-like superfamily/Ribonuclease H"/>
    <property type="match status" value="1"/>
</dbReference>
<organism evidence="2">
    <name type="scientific">Companilactobacillus formosensis</name>
    <dbReference type="NCBI Taxonomy" id="1617889"/>
    <lineage>
        <taxon>Bacteria</taxon>
        <taxon>Bacillati</taxon>
        <taxon>Bacillota</taxon>
        <taxon>Bacilli</taxon>
        <taxon>Lactobacillales</taxon>
        <taxon>Lactobacillaceae</taxon>
        <taxon>Companilactobacillus</taxon>
    </lineage>
</organism>
<dbReference type="InterPro" id="IPR036397">
    <property type="entry name" value="RNaseH_sf"/>
</dbReference>
<dbReference type="SUPFAM" id="SSF53098">
    <property type="entry name" value="Ribonuclease H-like"/>
    <property type="match status" value="1"/>
</dbReference>
<protein>
    <submittedName>
        <fullName evidence="2">Ribonuclease H</fullName>
    </submittedName>
</protein>
<dbReference type="Pfam" id="PF13456">
    <property type="entry name" value="RVT_3"/>
    <property type="match status" value="1"/>
</dbReference>
<comment type="caution">
    <text evidence="2">The sequence shown here is derived from an EMBL/GenBank/DDBJ whole genome shotgun (WGS) entry which is preliminary data.</text>
</comment>
<accession>A0A2P4R4R1</accession>
<name>A0A2P4R4R1_9LACO</name>
<dbReference type="GO" id="GO:0003676">
    <property type="term" value="F:nucleic acid binding"/>
    <property type="evidence" value="ECO:0007669"/>
    <property type="project" value="InterPro"/>
</dbReference>
<dbReference type="PROSITE" id="PS50879">
    <property type="entry name" value="RNASE_H_1"/>
    <property type="match status" value="1"/>
</dbReference>
<reference evidence="2" key="1">
    <citation type="submission" date="2018-01" db="EMBL/GenBank/DDBJ databases">
        <title>Genome sequnecing of Lactobacillus formosensis KACC 18721.</title>
        <authorList>
            <person name="Kim S.-J."/>
            <person name="Heo J."/>
        </authorList>
    </citation>
    <scope>NUCLEOTIDE SEQUENCE</scope>
    <source>
        <strain evidence="2">KACC 18721</strain>
    </source>
</reference>
<evidence type="ECO:0000259" key="1">
    <source>
        <dbReference type="PROSITE" id="PS50879"/>
    </source>
</evidence>
<dbReference type="EMBL" id="PPWZ01000079">
    <property type="protein sequence ID" value="POH36175.1"/>
    <property type="molecule type" value="Genomic_DNA"/>
</dbReference>
<gene>
    <name evidence="2" type="ORF">C2R26_09790</name>
</gene>